<evidence type="ECO:0000313" key="1">
    <source>
        <dbReference type="EMBL" id="VEL11748.1"/>
    </source>
</evidence>
<dbReference type="Proteomes" id="UP000784294">
    <property type="component" value="Unassembled WGS sequence"/>
</dbReference>
<dbReference type="AlphaFoldDB" id="A0A3S5FCD0"/>
<sequence>MSNVLTNSKKFSIFPEATEEKSHVTLIGYFLFQLNWYKGNRKVLDTEGRFTGINTCNSRAYLFGIPFQPTFYAKQKDQLNEGLCCFELDESTKRPRPRSLLVAKVPCCRGDTRSFNSYSVCKRELARLTQTYAVRDKMAILPDPATKGD</sequence>
<reference evidence="1" key="1">
    <citation type="submission" date="2018-11" db="EMBL/GenBank/DDBJ databases">
        <authorList>
            <consortium name="Pathogen Informatics"/>
        </authorList>
    </citation>
    <scope>NUCLEOTIDE SEQUENCE</scope>
</reference>
<accession>A0A3S5FCD0</accession>
<dbReference type="EMBL" id="CAAALY010012721">
    <property type="protein sequence ID" value="VEL11748.1"/>
    <property type="molecule type" value="Genomic_DNA"/>
</dbReference>
<organism evidence="1 2">
    <name type="scientific">Protopolystoma xenopodis</name>
    <dbReference type="NCBI Taxonomy" id="117903"/>
    <lineage>
        <taxon>Eukaryota</taxon>
        <taxon>Metazoa</taxon>
        <taxon>Spiralia</taxon>
        <taxon>Lophotrochozoa</taxon>
        <taxon>Platyhelminthes</taxon>
        <taxon>Monogenea</taxon>
        <taxon>Polyopisthocotylea</taxon>
        <taxon>Polystomatidea</taxon>
        <taxon>Polystomatidae</taxon>
        <taxon>Protopolystoma</taxon>
    </lineage>
</organism>
<proteinExistence type="predicted"/>
<gene>
    <name evidence="1" type="ORF">PXEA_LOCUS5188</name>
</gene>
<keyword evidence="2" id="KW-1185">Reference proteome</keyword>
<name>A0A3S5FCD0_9PLAT</name>
<comment type="caution">
    <text evidence="1">The sequence shown here is derived from an EMBL/GenBank/DDBJ whole genome shotgun (WGS) entry which is preliminary data.</text>
</comment>
<protein>
    <submittedName>
        <fullName evidence="1">Uncharacterized protein</fullName>
    </submittedName>
</protein>
<feature type="non-terminal residue" evidence="1">
    <location>
        <position position="1"/>
    </location>
</feature>
<evidence type="ECO:0000313" key="2">
    <source>
        <dbReference type="Proteomes" id="UP000784294"/>
    </source>
</evidence>